<organism evidence="1 2">
    <name type="scientific">Dinoroseobacter shibae (strain DSM 16493 / NCIMB 14021 / DFL 12)</name>
    <dbReference type="NCBI Taxonomy" id="398580"/>
    <lineage>
        <taxon>Bacteria</taxon>
        <taxon>Pseudomonadati</taxon>
        <taxon>Pseudomonadota</taxon>
        <taxon>Alphaproteobacteria</taxon>
        <taxon>Rhodobacterales</taxon>
        <taxon>Roseobacteraceae</taxon>
        <taxon>Dinoroseobacter</taxon>
    </lineage>
</organism>
<dbReference type="AlphaFoldDB" id="A8LNL6"/>
<dbReference type="PANTHER" id="PTHR42792:SF1">
    <property type="entry name" value="FLAGELLAR HOOK-ASSOCIATED PROTEIN 3"/>
    <property type="match status" value="1"/>
</dbReference>
<reference evidence="2" key="1">
    <citation type="journal article" date="2010" name="ISME J.">
        <title>The complete genome sequence of the algal symbiont Dinoroseobacter shibae: a hitchhiker's guide to life in the sea.</title>
        <authorList>
            <person name="Wagner-Dobler I."/>
            <person name="Ballhausen B."/>
            <person name="Berger M."/>
            <person name="Brinkhoff T."/>
            <person name="Buchholz I."/>
            <person name="Bunk B."/>
            <person name="Cypionka H."/>
            <person name="Daniel R."/>
            <person name="Drepper T."/>
            <person name="Gerdts G."/>
            <person name="Hahnke S."/>
            <person name="Han C."/>
            <person name="Jahn D."/>
            <person name="Kalhoefer D."/>
            <person name="Kiss H."/>
            <person name="Klenk H.P."/>
            <person name="Kyrpides N."/>
            <person name="Liebl W."/>
            <person name="Liesegang H."/>
            <person name="Meincke L."/>
            <person name="Pati A."/>
            <person name="Petersen J."/>
            <person name="Piekarski T."/>
            <person name="Pommerenke C."/>
            <person name="Pradella S."/>
            <person name="Pukall R."/>
            <person name="Rabus R."/>
            <person name="Stackebrandt E."/>
            <person name="Thole S."/>
            <person name="Thompson L."/>
            <person name="Tielen P."/>
            <person name="Tomasch J."/>
            <person name="von Jan M."/>
            <person name="Wanphrut N."/>
            <person name="Wichels A."/>
            <person name="Zech H."/>
            <person name="Simon M."/>
        </authorList>
    </citation>
    <scope>NUCLEOTIDE SEQUENCE [LARGE SCALE GENOMIC DNA]</scope>
    <source>
        <strain evidence="2">DSM 16493 / NCIMB 14021 / DFL 12</strain>
    </source>
</reference>
<dbReference type="GO" id="GO:0005198">
    <property type="term" value="F:structural molecule activity"/>
    <property type="evidence" value="ECO:0007669"/>
    <property type="project" value="InterPro"/>
</dbReference>
<dbReference type="Gene3D" id="1.20.1330.10">
    <property type="entry name" value="f41 fragment of flagellin, N-terminal domain"/>
    <property type="match status" value="1"/>
</dbReference>
<dbReference type="EMBL" id="CP000830">
    <property type="protein sequence ID" value="ABV95110.1"/>
    <property type="molecule type" value="Genomic_DNA"/>
</dbReference>
<dbReference type="eggNOG" id="COG1344">
    <property type="taxonomic scope" value="Bacteria"/>
</dbReference>
<sequence>MTSTSIGDLAQSMATRMQMTRLKSNLNTLTTELSTGRKEDVAKQMRGEFSAVAALEGEMRALSSYDVAVREGSLLLDAAQVALTNIYDQVVDAGPDFLLTSEVSDSAMLKAAGQDAEQKLATVISSLNLSVAGRAIFGGVATDNPPLLSAEALLDELSTVVMGAATPQDTATLIDSWFNDAGGGFETVAYQGSPTAGLTIPVGPGETVSYSITAGDQAVRDVLASFATAALVARGSFDGDPTAQAEMLEIAGQSMLNAEASFSVLQAEVGTQQSFLEDARERIDASLNAHQMALNELYSADPYEVATQLEAISLQLETLYAVTSRLSGLSMTEYLR</sequence>
<name>A8LNL6_DINSH</name>
<keyword evidence="2" id="KW-1185">Reference proteome</keyword>
<dbReference type="Proteomes" id="UP000006833">
    <property type="component" value="Chromosome"/>
</dbReference>
<dbReference type="STRING" id="398580.Dshi_3377"/>
<dbReference type="KEGG" id="dsh:Dshi_3377"/>
<evidence type="ECO:0000313" key="2">
    <source>
        <dbReference type="Proteomes" id="UP000006833"/>
    </source>
</evidence>
<gene>
    <name evidence="1" type="primary">flgL</name>
    <name evidence="1" type="ordered locus">Dshi_3377</name>
</gene>
<dbReference type="HOGENOM" id="CLU_071294_0_0_5"/>
<keyword evidence="1" id="KW-0282">Flagellum</keyword>
<keyword evidence="1" id="KW-0966">Cell projection</keyword>
<dbReference type="SUPFAM" id="SSF64518">
    <property type="entry name" value="Phase 1 flagellin"/>
    <property type="match status" value="1"/>
</dbReference>
<protein>
    <submittedName>
        <fullName evidence="1">Flagellar hook-associated protein FlgL</fullName>
    </submittedName>
</protein>
<evidence type="ECO:0000313" key="1">
    <source>
        <dbReference type="EMBL" id="ABV95110.1"/>
    </source>
</evidence>
<dbReference type="InterPro" id="IPR001492">
    <property type="entry name" value="Flagellin"/>
</dbReference>
<keyword evidence="1" id="KW-0969">Cilium</keyword>
<accession>A8LNL6</accession>
<dbReference type="OrthoDB" id="7312911at2"/>
<dbReference type="RefSeq" id="WP_012180036.1">
    <property type="nucleotide sequence ID" value="NC_009952.1"/>
</dbReference>
<proteinExistence type="predicted"/>
<dbReference type="GO" id="GO:0009288">
    <property type="term" value="C:bacterial-type flagellum"/>
    <property type="evidence" value="ECO:0007669"/>
    <property type="project" value="InterPro"/>
</dbReference>
<dbReference type="PANTHER" id="PTHR42792">
    <property type="entry name" value="FLAGELLIN"/>
    <property type="match status" value="1"/>
</dbReference>